<sequence length="103" mass="11058">MKSFIVIIVALATTALAARVEDTTKRGDTGSLNESATLSSSPPGYTEVESRLPPPPPGCFWDGRAPFCLASCPNGYNEVARIPCSREHAAFQRYGFPLLQGLN</sequence>
<protein>
    <submittedName>
        <fullName evidence="3">Uncharacterized protein</fullName>
    </submittedName>
</protein>
<name>A0A9P5TVF7_GYMJU</name>
<dbReference type="Proteomes" id="UP000724874">
    <property type="component" value="Unassembled WGS sequence"/>
</dbReference>
<feature type="compositionally biased region" description="Polar residues" evidence="1">
    <location>
        <begin position="30"/>
        <end position="43"/>
    </location>
</feature>
<evidence type="ECO:0000256" key="1">
    <source>
        <dbReference type="SAM" id="MobiDB-lite"/>
    </source>
</evidence>
<feature type="non-terminal residue" evidence="3">
    <location>
        <position position="103"/>
    </location>
</feature>
<organism evidence="3 4">
    <name type="scientific">Gymnopilus junonius</name>
    <name type="common">Spectacular rustgill mushroom</name>
    <name type="synonym">Gymnopilus spectabilis subsp. junonius</name>
    <dbReference type="NCBI Taxonomy" id="109634"/>
    <lineage>
        <taxon>Eukaryota</taxon>
        <taxon>Fungi</taxon>
        <taxon>Dikarya</taxon>
        <taxon>Basidiomycota</taxon>
        <taxon>Agaricomycotina</taxon>
        <taxon>Agaricomycetes</taxon>
        <taxon>Agaricomycetidae</taxon>
        <taxon>Agaricales</taxon>
        <taxon>Agaricineae</taxon>
        <taxon>Hymenogastraceae</taxon>
        <taxon>Gymnopilus</taxon>
    </lineage>
</organism>
<proteinExistence type="predicted"/>
<feature type="chain" id="PRO_5040491172" evidence="2">
    <location>
        <begin position="18"/>
        <end position="103"/>
    </location>
</feature>
<comment type="caution">
    <text evidence="3">The sequence shown here is derived from an EMBL/GenBank/DDBJ whole genome shotgun (WGS) entry which is preliminary data.</text>
</comment>
<dbReference type="EMBL" id="JADNYJ010000001">
    <property type="protein sequence ID" value="KAF8914373.1"/>
    <property type="molecule type" value="Genomic_DNA"/>
</dbReference>
<keyword evidence="2" id="KW-0732">Signal</keyword>
<keyword evidence="4" id="KW-1185">Reference proteome</keyword>
<evidence type="ECO:0000256" key="2">
    <source>
        <dbReference type="SAM" id="SignalP"/>
    </source>
</evidence>
<evidence type="ECO:0000313" key="3">
    <source>
        <dbReference type="EMBL" id="KAF8914373.1"/>
    </source>
</evidence>
<gene>
    <name evidence="3" type="ORF">CPB84DRAFT_1759104</name>
</gene>
<evidence type="ECO:0000313" key="4">
    <source>
        <dbReference type="Proteomes" id="UP000724874"/>
    </source>
</evidence>
<accession>A0A9P5TVF7</accession>
<reference evidence="3" key="1">
    <citation type="submission" date="2020-11" db="EMBL/GenBank/DDBJ databases">
        <authorList>
            <consortium name="DOE Joint Genome Institute"/>
            <person name="Ahrendt S."/>
            <person name="Riley R."/>
            <person name="Andreopoulos W."/>
            <person name="LaButti K."/>
            <person name="Pangilinan J."/>
            <person name="Ruiz-duenas F.J."/>
            <person name="Barrasa J.M."/>
            <person name="Sanchez-Garcia M."/>
            <person name="Camarero S."/>
            <person name="Miyauchi S."/>
            <person name="Serrano A."/>
            <person name="Linde D."/>
            <person name="Babiker R."/>
            <person name="Drula E."/>
            <person name="Ayuso-Fernandez I."/>
            <person name="Pacheco R."/>
            <person name="Padilla G."/>
            <person name="Ferreira P."/>
            <person name="Barriuso J."/>
            <person name="Kellner H."/>
            <person name="Castanera R."/>
            <person name="Alfaro M."/>
            <person name="Ramirez L."/>
            <person name="Pisabarro A.G."/>
            <person name="Kuo A."/>
            <person name="Tritt A."/>
            <person name="Lipzen A."/>
            <person name="He G."/>
            <person name="Yan M."/>
            <person name="Ng V."/>
            <person name="Cullen D."/>
            <person name="Martin F."/>
            <person name="Rosso M.-N."/>
            <person name="Henrissat B."/>
            <person name="Hibbett D."/>
            <person name="Martinez A.T."/>
            <person name="Grigoriev I.V."/>
        </authorList>
    </citation>
    <scope>NUCLEOTIDE SEQUENCE</scope>
    <source>
        <strain evidence="3">AH 44721</strain>
    </source>
</reference>
<feature type="region of interest" description="Disordered" evidence="1">
    <location>
        <begin position="22"/>
        <end position="52"/>
    </location>
</feature>
<dbReference type="AlphaFoldDB" id="A0A9P5TVF7"/>
<feature type="signal peptide" evidence="2">
    <location>
        <begin position="1"/>
        <end position="17"/>
    </location>
</feature>